<dbReference type="InterPro" id="IPR036271">
    <property type="entry name" value="Tet_transcr_reg_TetR-rel_C_sf"/>
</dbReference>
<evidence type="ECO:0000313" key="8">
    <source>
        <dbReference type="Proteomes" id="UP001157109"/>
    </source>
</evidence>
<evidence type="ECO:0000256" key="4">
    <source>
        <dbReference type="PROSITE-ProRule" id="PRU00335"/>
    </source>
</evidence>
<dbReference type="Pfam" id="PF00440">
    <property type="entry name" value="TetR_N"/>
    <property type="match status" value="1"/>
</dbReference>
<dbReference type="PROSITE" id="PS50977">
    <property type="entry name" value="HTH_TETR_2"/>
    <property type="match status" value="1"/>
</dbReference>
<dbReference type="Pfam" id="PF02909">
    <property type="entry name" value="TetR_C_1"/>
    <property type="match status" value="1"/>
</dbReference>
<dbReference type="RefSeq" id="WP_284284837.1">
    <property type="nucleotide sequence ID" value="NZ_BSUJ01000001.1"/>
</dbReference>
<evidence type="ECO:0000256" key="1">
    <source>
        <dbReference type="ARBA" id="ARBA00023015"/>
    </source>
</evidence>
<evidence type="ECO:0000313" key="7">
    <source>
        <dbReference type="EMBL" id="GMA21265.1"/>
    </source>
</evidence>
<evidence type="ECO:0000259" key="6">
    <source>
        <dbReference type="PROSITE" id="PS50977"/>
    </source>
</evidence>
<evidence type="ECO:0000256" key="3">
    <source>
        <dbReference type="ARBA" id="ARBA00023163"/>
    </source>
</evidence>
<dbReference type="Gene3D" id="1.10.357.10">
    <property type="entry name" value="Tetracycline Repressor, domain 2"/>
    <property type="match status" value="1"/>
</dbReference>
<comment type="caution">
    <text evidence="7">The sequence shown here is derived from an EMBL/GenBank/DDBJ whole genome shotgun (WGS) entry which is preliminary data.</text>
</comment>
<dbReference type="InterPro" id="IPR004111">
    <property type="entry name" value="Repressor_TetR_C"/>
</dbReference>
<accession>A0ABQ6HS15</accession>
<dbReference type="Gene3D" id="1.10.10.60">
    <property type="entry name" value="Homeodomain-like"/>
    <property type="match status" value="1"/>
</dbReference>
<evidence type="ECO:0000256" key="5">
    <source>
        <dbReference type="SAM" id="MobiDB-lite"/>
    </source>
</evidence>
<dbReference type="PANTHER" id="PTHR30055">
    <property type="entry name" value="HTH-TYPE TRANSCRIPTIONAL REGULATOR RUTR"/>
    <property type="match status" value="1"/>
</dbReference>
<gene>
    <name evidence="7" type="ORF">GCM10025862_32860</name>
</gene>
<keyword evidence="8" id="KW-1185">Reference proteome</keyword>
<dbReference type="InterPro" id="IPR009057">
    <property type="entry name" value="Homeodomain-like_sf"/>
</dbReference>
<dbReference type="InterPro" id="IPR050109">
    <property type="entry name" value="HTH-type_TetR-like_transc_reg"/>
</dbReference>
<feature type="region of interest" description="Disordered" evidence="5">
    <location>
        <begin position="220"/>
        <end position="288"/>
    </location>
</feature>
<feature type="domain" description="HTH tetR-type" evidence="6">
    <location>
        <begin position="33"/>
        <end position="93"/>
    </location>
</feature>
<reference evidence="8" key="1">
    <citation type="journal article" date="2019" name="Int. J. Syst. Evol. Microbiol.">
        <title>The Global Catalogue of Microorganisms (GCM) 10K type strain sequencing project: providing services to taxonomists for standard genome sequencing and annotation.</title>
        <authorList>
            <consortium name="The Broad Institute Genomics Platform"/>
            <consortium name="The Broad Institute Genome Sequencing Center for Infectious Disease"/>
            <person name="Wu L."/>
            <person name="Ma J."/>
        </authorList>
    </citation>
    <scope>NUCLEOTIDE SEQUENCE [LARGE SCALE GENOMIC DNA]</scope>
    <source>
        <strain evidence="8">NBRC 105830</strain>
    </source>
</reference>
<sequence length="288" mass="30779">MKPSRDARSGGEPDPLRLLQLLWSPATKMGRSGTTLDAVVERAVTLADADGIGALTMRRLADEVGVGAMTLYGYVPGKPELVELMIDRVAAMTYAGRDKPADLPDWRAALRHIATSNYEHAVEHGWIGDVAPARPILGPGHLAKYEDELAPLDGIGLDDLAMDQALTHVLATTQHAARWQVAMDRARAESKLSDAQWWQTVGPRLSDMLGDNDLPISSRVGHTLANAGDPQGSVHVPSRPSSGTWNDELGDLEAVAGKRPPPHATAGPPRGEGDRLSGVAQRITQRAA</sequence>
<dbReference type="InterPro" id="IPR001647">
    <property type="entry name" value="HTH_TetR"/>
</dbReference>
<keyword evidence="2 4" id="KW-0238">DNA-binding</keyword>
<keyword evidence="3" id="KW-0804">Transcription</keyword>
<dbReference type="PANTHER" id="PTHR30055:SF151">
    <property type="entry name" value="TRANSCRIPTIONAL REGULATORY PROTEIN"/>
    <property type="match status" value="1"/>
</dbReference>
<feature type="DNA-binding region" description="H-T-H motif" evidence="4">
    <location>
        <begin position="56"/>
        <end position="75"/>
    </location>
</feature>
<protein>
    <submittedName>
        <fullName evidence="7">TetR family transcriptional regulator</fullName>
    </submittedName>
</protein>
<organism evidence="7 8">
    <name type="scientific">Arsenicicoccus piscis</name>
    <dbReference type="NCBI Taxonomy" id="673954"/>
    <lineage>
        <taxon>Bacteria</taxon>
        <taxon>Bacillati</taxon>
        <taxon>Actinomycetota</taxon>
        <taxon>Actinomycetes</taxon>
        <taxon>Micrococcales</taxon>
        <taxon>Intrasporangiaceae</taxon>
        <taxon>Arsenicicoccus</taxon>
    </lineage>
</organism>
<dbReference type="SUPFAM" id="SSF48498">
    <property type="entry name" value="Tetracyclin repressor-like, C-terminal domain"/>
    <property type="match status" value="1"/>
</dbReference>
<evidence type="ECO:0000256" key="2">
    <source>
        <dbReference type="ARBA" id="ARBA00023125"/>
    </source>
</evidence>
<name>A0ABQ6HS15_9MICO</name>
<proteinExistence type="predicted"/>
<dbReference type="EMBL" id="BSUJ01000001">
    <property type="protein sequence ID" value="GMA21265.1"/>
    <property type="molecule type" value="Genomic_DNA"/>
</dbReference>
<keyword evidence="1" id="KW-0805">Transcription regulation</keyword>
<dbReference type="SUPFAM" id="SSF46689">
    <property type="entry name" value="Homeodomain-like"/>
    <property type="match status" value="1"/>
</dbReference>
<dbReference type="Proteomes" id="UP001157109">
    <property type="component" value="Unassembled WGS sequence"/>
</dbReference>